<reference evidence="3 4" key="1">
    <citation type="submission" date="2021-04" db="EMBL/GenBank/DDBJ databases">
        <title>Molecular and phenotypic characterization and identification of bacterial isolates recovered from the Anatolian ground squirrels (Spermophilus xanthoprymnus) and which have the potential to form a new species in the Campylobacter genus.</title>
        <authorList>
            <person name="Aydin F."/>
            <person name="Abay S."/>
            <person name="Kayman T."/>
            <person name="Karakaya E."/>
            <person name="Mustak H.K."/>
            <person name="Mustak I.B."/>
            <person name="Bilgin N."/>
            <person name="Duzler A."/>
            <person name="Sahin O."/>
            <person name="Guran O."/>
            <person name="Saticioglu I.B."/>
        </authorList>
    </citation>
    <scope>NUCLEOTIDE SEQUENCE [LARGE SCALE GENOMIC DNA]</scope>
    <source>
        <strain evidence="4">faydin-G24</strain>
    </source>
</reference>
<accession>A0ABS5HFS7</accession>
<keyword evidence="1" id="KW-0663">Pyridoxal phosphate</keyword>
<comment type="caution">
    <text evidence="3">The sequence shown here is derived from an EMBL/GenBank/DDBJ whole genome shotgun (WGS) entry which is preliminary data.</text>
</comment>
<dbReference type="EMBL" id="JAGSSW010000001">
    <property type="protein sequence ID" value="MBR8463050.1"/>
    <property type="molecule type" value="Genomic_DNA"/>
</dbReference>
<protein>
    <submittedName>
        <fullName evidence="3">Aminotransferase class V-fold PLP-dependent enzyme</fullName>
    </submittedName>
</protein>
<dbReference type="PANTHER" id="PTHR43586">
    <property type="entry name" value="CYSTEINE DESULFURASE"/>
    <property type="match status" value="1"/>
</dbReference>
<feature type="domain" description="Aminotransferase class V" evidence="2">
    <location>
        <begin position="120"/>
        <end position="409"/>
    </location>
</feature>
<dbReference type="SUPFAM" id="SSF53383">
    <property type="entry name" value="PLP-dependent transferases"/>
    <property type="match status" value="1"/>
</dbReference>
<dbReference type="InterPro" id="IPR000192">
    <property type="entry name" value="Aminotrans_V_dom"/>
</dbReference>
<evidence type="ECO:0000313" key="4">
    <source>
        <dbReference type="Proteomes" id="UP000682951"/>
    </source>
</evidence>
<evidence type="ECO:0000256" key="1">
    <source>
        <dbReference type="ARBA" id="ARBA00022898"/>
    </source>
</evidence>
<dbReference type="Gene3D" id="3.40.640.10">
    <property type="entry name" value="Type I PLP-dependent aspartate aminotransferase-like (Major domain)"/>
    <property type="match status" value="1"/>
</dbReference>
<evidence type="ECO:0000313" key="3">
    <source>
        <dbReference type="EMBL" id="MBR8463050.1"/>
    </source>
</evidence>
<proteinExistence type="predicted"/>
<dbReference type="InterPro" id="IPR015424">
    <property type="entry name" value="PyrdxlP-dep_Trfase"/>
</dbReference>
<dbReference type="PANTHER" id="PTHR43586:SF8">
    <property type="entry name" value="CYSTEINE DESULFURASE 1, CHLOROPLASTIC"/>
    <property type="match status" value="1"/>
</dbReference>
<sequence length="443" mass="49819">MIDLEHIRRKIILKEGIHYFDFTASGLAYKDIEEQVRQILLTYANTHSDSSSSAIKTQNLYENARAELKQRLELDERFYLLPCGYGSSSAIKKFQELLGIYVPPQTRKRYNIKPTNVPLVIIGPYEHHSNEVSFREGLCDVMRVRLDESGGIDFTNLEQILKLNAKREIIASFSVASNVTGVISDYRKIYTMVKAYGGILALDAASCSAYSNVDCDYFDALFLSPHKLLGGVGSCGLLAIRKSLVQGDEPTFAAGGTVGYVSRTTHVFVNDIEQLEQGGTPPITQLIRAALAYRLRDEIGIVQICENERELGDYFERRLGEISEVVNYCPSNLKRLPIFSFNIKDISPYDFAALLSNDYGIQTRAGCACAGPYGHELLGLKDNVPLKTKPGWVRVSLHYTHTMKDIDFLIYAIKQSIDKYRNLWAEEKSFYAMMGESKDSNCI</sequence>
<keyword evidence="3" id="KW-0808">Transferase</keyword>
<dbReference type="GO" id="GO:0008483">
    <property type="term" value="F:transaminase activity"/>
    <property type="evidence" value="ECO:0007669"/>
    <property type="project" value="UniProtKB-KW"/>
</dbReference>
<dbReference type="RefSeq" id="WP_212141336.1">
    <property type="nucleotide sequence ID" value="NZ_JAGSSW010000001.1"/>
</dbReference>
<dbReference type="Proteomes" id="UP000682951">
    <property type="component" value="Unassembled WGS sequence"/>
</dbReference>
<keyword evidence="4" id="KW-1185">Reference proteome</keyword>
<evidence type="ECO:0000259" key="2">
    <source>
        <dbReference type="Pfam" id="PF00266"/>
    </source>
</evidence>
<dbReference type="Gene3D" id="3.90.1150.10">
    <property type="entry name" value="Aspartate Aminotransferase, domain 1"/>
    <property type="match status" value="1"/>
</dbReference>
<gene>
    <name evidence="3" type="ORF">KDD93_00480</name>
</gene>
<dbReference type="InterPro" id="IPR015422">
    <property type="entry name" value="PyrdxlP-dep_Trfase_small"/>
</dbReference>
<name>A0ABS5HFS7_9BACT</name>
<dbReference type="InterPro" id="IPR015421">
    <property type="entry name" value="PyrdxlP-dep_Trfase_major"/>
</dbReference>
<dbReference type="Pfam" id="PF00266">
    <property type="entry name" value="Aminotran_5"/>
    <property type="match status" value="1"/>
</dbReference>
<organism evidence="3 4">
    <name type="scientific">Campylobacter anatolicus</name>
    <dbReference type="NCBI Taxonomy" id="2829105"/>
    <lineage>
        <taxon>Bacteria</taxon>
        <taxon>Pseudomonadati</taxon>
        <taxon>Campylobacterota</taxon>
        <taxon>Epsilonproteobacteria</taxon>
        <taxon>Campylobacterales</taxon>
        <taxon>Campylobacteraceae</taxon>
        <taxon>Campylobacter</taxon>
    </lineage>
</organism>
<keyword evidence="3" id="KW-0032">Aminotransferase</keyword>